<reference evidence="1 2" key="1">
    <citation type="submission" date="2023-08" db="EMBL/GenBank/DDBJ databases">
        <authorList>
            <person name="Palmer J.M."/>
        </authorList>
    </citation>
    <scope>NUCLEOTIDE SEQUENCE [LARGE SCALE GENOMIC DNA]</scope>
    <source>
        <strain evidence="1 2">TWF481</strain>
    </source>
</reference>
<keyword evidence="2" id="KW-1185">Reference proteome</keyword>
<proteinExistence type="predicted"/>
<evidence type="ECO:0000313" key="2">
    <source>
        <dbReference type="Proteomes" id="UP001370758"/>
    </source>
</evidence>
<dbReference type="EMBL" id="JAVHJL010000011">
    <property type="protein sequence ID" value="KAK6496172.1"/>
    <property type="molecule type" value="Genomic_DNA"/>
</dbReference>
<protein>
    <submittedName>
        <fullName evidence="1">Uncharacterized protein</fullName>
    </submittedName>
</protein>
<name>A0AAV9VTQ2_9PEZI</name>
<organism evidence="1 2">
    <name type="scientific">Arthrobotrys musiformis</name>
    <dbReference type="NCBI Taxonomy" id="47236"/>
    <lineage>
        <taxon>Eukaryota</taxon>
        <taxon>Fungi</taxon>
        <taxon>Dikarya</taxon>
        <taxon>Ascomycota</taxon>
        <taxon>Pezizomycotina</taxon>
        <taxon>Orbiliomycetes</taxon>
        <taxon>Orbiliales</taxon>
        <taxon>Orbiliaceae</taxon>
        <taxon>Arthrobotrys</taxon>
    </lineage>
</organism>
<accession>A0AAV9VTQ2</accession>
<dbReference type="Proteomes" id="UP001370758">
    <property type="component" value="Unassembled WGS sequence"/>
</dbReference>
<dbReference type="AlphaFoldDB" id="A0AAV9VTQ2"/>
<gene>
    <name evidence="1" type="ORF">TWF481_002196</name>
</gene>
<comment type="caution">
    <text evidence="1">The sequence shown here is derived from an EMBL/GenBank/DDBJ whole genome shotgun (WGS) entry which is preliminary data.</text>
</comment>
<sequence length="116" mass="12533">MVGDERSELDWLEKSDTDEEGVVAALALEGTLAPDEFRSAVDIEFELKLVIRLEVTEADDGDVVVDEAFCERGIGATRAGNQPSGIAPGLKKFVEKFPNIVKRNIVLTLLNGGSSK</sequence>
<evidence type="ECO:0000313" key="1">
    <source>
        <dbReference type="EMBL" id="KAK6496172.1"/>
    </source>
</evidence>